<reference evidence="2" key="1">
    <citation type="submission" date="2023-06" db="EMBL/GenBank/DDBJ databases">
        <title>Conoideocrella luteorostrata (Hypocreales: Clavicipitaceae), a potential biocontrol fungus for elongate hemlock scale in United States Christmas tree production areas.</title>
        <authorList>
            <person name="Barrett H."/>
            <person name="Lovett B."/>
            <person name="Macias A.M."/>
            <person name="Stajich J.E."/>
            <person name="Kasson M.T."/>
        </authorList>
    </citation>
    <scope>NUCLEOTIDE SEQUENCE</scope>
    <source>
        <strain evidence="2">ARSEF 14590</strain>
    </source>
</reference>
<evidence type="ECO:0000259" key="1">
    <source>
        <dbReference type="Pfam" id="PF05175"/>
    </source>
</evidence>
<dbReference type="AlphaFoldDB" id="A0AAJ0CWU2"/>
<sequence length="172" mass="18615">MARNFPSTRVAGLDLNDKALKLAELNASLAGVHVDFACSDLYSSLPDLLDGTDVEVIISNPPYIASSTSISGSVPIYSDGGASLGLDVSIRIVKEGSQFLARGGILLLYTGVTILAKSPGQDPFLEWVKSRKEYELLDYRIYHPDMWPEEIGKGVYADAARIQVVGIVLQKQ</sequence>
<dbReference type="Proteomes" id="UP001251528">
    <property type="component" value="Unassembled WGS sequence"/>
</dbReference>
<organism evidence="2 3">
    <name type="scientific">Conoideocrella luteorostrata</name>
    <dbReference type="NCBI Taxonomy" id="1105319"/>
    <lineage>
        <taxon>Eukaryota</taxon>
        <taxon>Fungi</taxon>
        <taxon>Dikarya</taxon>
        <taxon>Ascomycota</taxon>
        <taxon>Pezizomycotina</taxon>
        <taxon>Sordariomycetes</taxon>
        <taxon>Hypocreomycetidae</taxon>
        <taxon>Hypocreales</taxon>
        <taxon>Clavicipitaceae</taxon>
        <taxon>Conoideocrella</taxon>
    </lineage>
</organism>
<accession>A0AAJ0CWU2</accession>
<proteinExistence type="predicted"/>
<comment type="caution">
    <text evidence="2">The sequence shown here is derived from an EMBL/GenBank/DDBJ whole genome shotgun (WGS) entry which is preliminary data.</text>
</comment>
<dbReference type="PANTHER" id="PTHR18895">
    <property type="entry name" value="HEMK METHYLTRANSFERASE"/>
    <property type="match status" value="1"/>
</dbReference>
<dbReference type="SUPFAM" id="SSF53335">
    <property type="entry name" value="S-adenosyl-L-methionine-dependent methyltransferases"/>
    <property type="match status" value="1"/>
</dbReference>
<dbReference type="EMBL" id="JASWJB010000023">
    <property type="protein sequence ID" value="KAK2611943.1"/>
    <property type="molecule type" value="Genomic_DNA"/>
</dbReference>
<protein>
    <recommendedName>
        <fullName evidence="1">Methyltransferase small domain-containing protein</fullName>
    </recommendedName>
</protein>
<dbReference type="Gene3D" id="3.40.50.150">
    <property type="entry name" value="Vaccinia Virus protein VP39"/>
    <property type="match status" value="1"/>
</dbReference>
<name>A0AAJ0CWU2_9HYPO</name>
<dbReference type="PANTHER" id="PTHR18895:SF74">
    <property type="entry name" value="MTRF1L RELEASE FACTOR GLUTAMINE METHYLTRANSFERASE"/>
    <property type="match status" value="1"/>
</dbReference>
<dbReference type="GO" id="GO:0043527">
    <property type="term" value="C:tRNA methyltransferase complex"/>
    <property type="evidence" value="ECO:0007669"/>
    <property type="project" value="UniProtKB-ARBA"/>
</dbReference>
<dbReference type="GO" id="GO:0032259">
    <property type="term" value="P:methylation"/>
    <property type="evidence" value="ECO:0007669"/>
    <property type="project" value="InterPro"/>
</dbReference>
<dbReference type="Pfam" id="PF05175">
    <property type="entry name" value="MTS"/>
    <property type="match status" value="1"/>
</dbReference>
<dbReference type="InterPro" id="IPR007848">
    <property type="entry name" value="Small_mtfrase_dom"/>
</dbReference>
<keyword evidence="3" id="KW-1185">Reference proteome</keyword>
<dbReference type="GO" id="GO:0005739">
    <property type="term" value="C:mitochondrion"/>
    <property type="evidence" value="ECO:0007669"/>
    <property type="project" value="TreeGrafter"/>
</dbReference>
<dbReference type="GO" id="GO:0003676">
    <property type="term" value="F:nucleic acid binding"/>
    <property type="evidence" value="ECO:0007669"/>
    <property type="project" value="InterPro"/>
</dbReference>
<gene>
    <name evidence="2" type="ORF">QQS21_002049</name>
</gene>
<dbReference type="InterPro" id="IPR050320">
    <property type="entry name" value="N5-glutamine_MTase"/>
</dbReference>
<feature type="domain" description="Methyltransferase small" evidence="1">
    <location>
        <begin position="2"/>
        <end position="67"/>
    </location>
</feature>
<dbReference type="PROSITE" id="PS00092">
    <property type="entry name" value="N6_MTASE"/>
    <property type="match status" value="1"/>
</dbReference>
<evidence type="ECO:0000313" key="3">
    <source>
        <dbReference type="Proteomes" id="UP001251528"/>
    </source>
</evidence>
<dbReference type="InterPro" id="IPR029063">
    <property type="entry name" value="SAM-dependent_MTases_sf"/>
</dbReference>
<dbReference type="GO" id="GO:0008168">
    <property type="term" value="F:methyltransferase activity"/>
    <property type="evidence" value="ECO:0007669"/>
    <property type="project" value="InterPro"/>
</dbReference>
<evidence type="ECO:0000313" key="2">
    <source>
        <dbReference type="EMBL" id="KAK2611943.1"/>
    </source>
</evidence>
<dbReference type="InterPro" id="IPR002052">
    <property type="entry name" value="DNA_methylase_N6_adenine_CS"/>
</dbReference>